<keyword evidence="2" id="KW-1185">Reference proteome</keyword>
<protein>
    <submittedName>
        <fullName evidence="1">Uncharacterized protein</fullName>
    </submittedName>
</protein>
<gene>
    <name evidence="1" type="ORF">Rrhod_1864</name>
</gene>
<dbReference type="PATRIC" id="fig|1273125.3.peg.1799"/>
<organism evidence="1 2">
    <name type="scientific">Rhodococcus rhodnii LMG 5362</name>
    <dbReference type="NCBI Taxonomy" id="1273125"/>
    <lineage>
        <taxon>Bacteria</taxon>
        <taxon>Bacillati</taxon>
        <taxon>Actinomycetota</taxon>
        <taxon>Actinomycetes</taxon>
        <taxon>Mycobacteriales</taxon>
        <taxon>Nocardiaceae</taxon>
        <taxon>Rhodococcus</taxon>
    </lineage>
</organism>
<evidence type="ECO:0000313" key="1">
    <source>
        <dbReference type="EMBL" id="EOM76745.1"/>
    </source>
</evidence>
<proteinExistence type="predicted"/>
<dbReference type="EMBL" id="APMY01000060">
    <property type="protein sequence ID" value="EOM76745.1"/>
    <property type="molecule type" value="Genomic_DNA"/>
</dbReference>
<reference evidence="1 2" key="1">
    <citation type="journal article" date="2013" name="Genome Announc.">
        <title>Draft Genome Sequence of Rhodococcus rhodnii Strain LMG5362, a Symbiont of Rhodnius prolixus (Hemiptera, Reduviidae, Triatominae), the Principle Vector of Trypanosoma cruzi.</title>
        <authorList>
            <person name="Pachebat J.A."/>
            <person name="van Keulen G."/>
            <person name="Whitten M.M."/>
            <person name="Girdwood S."/>
            <person name="Del Sol R."/>
            <person name="Dyson P.J."/>
            <person name="Facey P.D."/>
        </authorList>
    </citation>
    <scope>NUCLEOTIDE SEQUENCE [LARGE SCALE GENOMIC DNA]</scope>
    <source>
        <strain evidence="1 2">LMG 5362</strain>
    </source>
</reference>
<sequence length="41" mass="4672">MRPGPDSPPASPRKPHGKQACIISLRLSYSLRTRRVRLFPK</sequence>
<evidence type="ECO:0000313" key="2">
    <source>
        <dbReference type="Proteomes" id="UP000013525"/>
    </source>
</evidence>
<name>R7WN79_9NOCA</name>
<comment type="caution">
    <text evidence="1">The sequence shown here is derived from an EMBL/GenBank/DDBJ whole genome shotgun (WGS) entry which is preliminary data.</text>
</comment>
<dbReference type="Proteomes" id="UP000013525">
    <property type="component" value="Unassembled WGS sequence"/>
</dbReference>
<accession>R7WN79</accession>
<dbReference type="AlphaFoldDB" id="R7WN79"/>